<dbReference type="InterPro" id="IPR056874">
    <property type="entry name" value="PHD_dom_pln"/>
</dbReference>
<dbReference type="PANTHER" id="PTHR33779">
    <property type="entry name" value="EXPRESSED PROTEIN"/>
    <property type="match status" value="1"/>
</dbReference>
<dbReference type="EMBL" id="JAHRHJ020000003">
    <property type="protein sequence ID" value="KAH9321612.1"/>
    <property type="molecule type" value="Genomic_DNA"/>
</dbReference>
<organism evidence="2 3">
    <name type="scientific">Taxus chinensis</name>
    <name type="common">Chinese yew</name>
    <name type="synonym">Taxus wallichiana var. chinensis</name>
    <dbReference type="NCBI Taxonomy" id="29808"/>
    <lineage>
        <taxon>Eukaryota</taxon>
        <taxon>Viridiplantae</taxon>
        <taxon>Streptophyta</taxon>
        <taxon>Embryophyta</taxon>
        <taxon>Tracheophyta</taxon>
        <taxon>Spermatophyta</taxon>
        <taxon>Pinopsida</taxon>
        <taxon>Pinidae</taxon>
        <taxon>Conifers II</taxon>
        <taxon>Cupressales</taxon>
        <taxon>Taxaceae</taxon>
        <taxon>Taxus</taxon>
    </lineage>
</organism>
<evidence type="ECO:0000259" key="1">
    <source>
        <dbReference type="Pfam" id="PF25054"/>
    </source>
</evidence>
<sequence length="177" mass="19874">MKRAKECCMCGDTGFSHELFQCTACLHRFQHTYCSCMYPKAESYHTCDWCLRSGEGRKTSKQIIENPKKVSYGGRICLPGLHAIKKHKPILPERAHVQTANPNTSVKTQKFGYEITHKQRVEPAEKGTLNCVKNDISRCKDIFGNKAAVAIAGSKASNPQLVKGKVRRYKLLEEVSA</sequence>
<keyword evidence="3" id="KW-1185">Reference proteome</keyword>
<evidence type="ECO:0000313" key="2">
    <source>
        <dbReference type="EMBL" id="KAH9321612.1"/>
    </source>
</evidence>
<name>A0AA38GDG0_TAXCH</name>
<evidence type="ECO:0000313" key="3">
    <source>
        <dbReference type="Proteomes" id="UP000824469"/>
    </source>
</evidence>
<dbReference type="Pfam" id="PF25054">
    <property type="entry name" value="PHD_pln"/>
    <property type="match status" value="1"/>
</dbReference>
<gene>
    <name evidence="2" type="ORF">KI387_016251</name>
</gene>
<proteinExistence type="predicted"/>
<reference evidence="2 3" key="1">
    <citation type="journal article" date="2021" name="Nat. Plants">
        <title>The Taxus genome provides insights into paclitaxel biosynthesis.</title>
        <authorList>
            <person name="Xiong X."/>
            <person name="Gou J."/>
            <person name="Liao Q."/>
            <person name="Li Y."/>
            <person name="Zhou Q."/>
            <person name="Bi G."/>
            <person name="Li C."/>
            <person name="Du R."/>
            <person name="Wang X."/>
            <person name="Sun T."/>
            <person name="Guo L."/>
            <person name="Liang H."/>
            <person name="Lu P."/>
            <person name="Wu Y."/>
            <person name="Zhang Z."/>
            <person name="Ro D.K."/>
            <person name="Shang Y."/>
            <person name="Huang S."/>
            <person name="Yan J."/>
        </authorList>
    </citation>
    <scope>NUCLEOTIDE SEQUENCE [LARGE SCALE GENOMIC DNA]</scope>
    <source>
        <strain evidence="2">Ta-2019</strain>
    </source>
</reference>
<feature type="domain" description="PHD-type zinc finger plants" evidence="1">
    <location>
        <begin position="8"/>
        <end position="50"/>
    </location>
</feature>
<protein>
    <recommendedName>
        <fullName evidence="1">PHD-type zinc finger plants domain-containing protein</fullName>
    </recommendedName>
</protein>
<dbReference type="OMA" id="NDISRCK"/>
<dbReference type="Proteomes" id="UP000824469">
    <property type="component" value="Unassembled WGS sequence"/>
</dbReference>
<dbReference type="AlphaFoldDB" id="A0AA38GDG0"/>
<dbReference type="PANTHER" id="PTHR33779:SF1">
    <property type="entry name" value="EXPRESSED PROTEIN"/>
    <property type="match status" value="1"/>
</dbReference>
<accession>A0AA38GDG0</accession>
<comment type="caution">
    <text evidence="2">The sequence shown here is derived from an EMBL/GenBank/DDBJ whole genome shotgun (WGS) entry which is preliminary data.</text>
</comment>